<sequence length="823" mass="92456">MAPARFEYATISWSSVDALTSPDLWTQWALNAEFRALPPTQEMRHRYLNYSRNHAVLVRPTSPQDGQLLFKFEWDKVKLSLRVTSAMSGEFVCTALDAFVGLCDRMQEEADRMRLGCCQVLCIVNKKHLDPELRKQTLEHIFGHATLELEQIAEGAIGTTYITDEDITDEAEEPSSEEACQRTEAERQRSLAWRKETAKASKSIANLNSCYVSLKGVMDKSAKNANALSVEMKKDLQEAEGKIRTLKLSATAIIGTDEAARAQSDPPALGEASAIQDTVKAAQMLLKDARKVFAEKAAEAKALKEPKPKKASKPKGFMTNDSSMDSTAKLLELYGPEEQQMTRGPGRNKRRLPLLDERKFRRAVSVRGASERAAAEIWNIIQSDEKQISRGRAERLVAAELKPWIDAMQDEPFLRHDGSTVALPVVDLKPCLQHLCQKSVDFRHAIEKALEKGPLTPIIFCDEAQAGNVLGVNKSRKANLYYISWLELGHLIKNANCWIPLATVQSYCLAQLQGGHSSIMIKILDKVLTEENETGFALSGGAVFKRRAQAFFIGDLEAVRSIYSFKGIIGDAMHLYFVNGICSWEIALFLQIVFDHTPLKLSALQDVVLAGNWVSAKSTGRTRTYLKNLFHERLYGDGLFKGQRHQTTALLPLLFYFTLTAIEPSGLVPARYVAFFRTLCGIASFLRQLKFGGVLINEKSMARLDELQRHHHDMFAVYDVDHKPKHHMRLHLPAQLLRTGCFVDCEPVEDKHRLYKSGVADRQDSLAQNHSAFSRSVLPRLLQDTLLQLNKHGVPHWQLVGHIEEASLEDKLYFVTTELQTSK</sequence>
<evidence type="ECO:0000313" key="4">
    <source>
        <dbReference type="Proteomes" id="UP001642464"/>
    </source>
</evidence>
<reference evidence="3 4" key="1">
    <citation type="submission" date="2024-02" db="EMBL/GenBank/DDBJ databases">
        <authorList>
            <person name="Chen Y."/>
            <person name="Shah S."/>
            <person name="Dougan E. K."/>
            <person name="Thang M."/>
            <person name="Chan C."/>
        </authorList>
    </citation>
    <scope>NUCLEOTIDE SEQUENCE [LARGE SCALE GENOMIC DNA]</scope>
</reference>
<feature type="non-terminal residue" evidence="3">
    <location>
        <position position="823"/>
    </location>
</feature>
<keyword evidence="1" id="KW-0175">Coiled coil</keyword>
<accession>A0ABP0IL77</accession>
<dbReference type="Proteomes" id="UP001642464">
    <property type="component" value="Unassembled WGS sequence"/>
</dbReference>
<comment type="caution">
    <text evidence="3">The sequence shown here is derived from an EMBL/GenBank/DDBJ whole genome shotgun (WGS) entry which is preliminary data.</text>
</comment>
<evidence type="ECO:0000256" key="1">
    <source>
        <dbReference type="SAM" id="Coils"/>
    </source>
</evidence>
<gene>
    <name evidence="3" type="ORF">SCF082_LOCUS7705</name>
</gene>
<organism evidence="3 4">
    <name type="scientific">Durusdinium trenchii</name>
    <dbReference type="NCBI Taxonomy" id="1381693"/>
    <lineage>
        <taxon>Eukaryota</taxon>
        <taxon>Sar</taxon>
        <taxon>Alveolata</taxon>
        <taxon>Dinophyceae</taxon>
        <taxon>Suessiales</taxon>
        <taxon>Symbiodiniaceae</taxon>
        <taxon>Durusdinium</taxon>
    </lineage>
</organism>
<feature type="coiled-coil region" evidence="1">
    <location>
        <begin position="222"/>
        <end position="249"/>
    </location>
</feature>
<dbReference type="EMBL" id="CAXAMM010004379">
    <property type="protein sequence ID" value="CAK9003363.1"/>
    <property type="molecule type" value="Genomic_DNA"/>
</dbReference>
<evidence type="ECO:0000256" key="2">
    <source>
        <dbReference type="SAM" id="MobiDB-lite"/>
    </source>
</evidence>
<evidence type="ECO:0000313" key="3">
    <source>
        <dbReference type="EMBL" id="CAK9003363.1"/>
    </source>
</evidence>
<feature type="region of interest" description="Disordered" evidence="2">
    <location>
        <begin position="300"/>
        <end position="322"/>
    </location>
</feature>
<protein>
    <submittedName>
        <fullName evidence="3">Uncharacterized protein</fullName>
    </submittedName>
</protein>
<keyword evidence="4" id="KW-1185">Reference proteome</keyword>
<name>A0ABP0IL77_9DINO</name>
<proteinExistence type="predicted"/>